<dbReference type="PANTHER" id="PTHR48050:SF13">
    <property type="entry name" value="STEROL 3-BETA-GLUCOSYLTRANSFERASE UGT80A2"/>
    <property type="match status" value="1"/>
</dbReference>
<feature type="compositionally biased region" description="Polar residues" evidence="2">
    <location>
        <begin position="395"/>
        <end position="413"/>
    </location>
</feature>
<dbReference type="GO" id="GO:0016906">
    <property type="term" value="F:sterol 3-beta-glucosyltransferase activity"/>
    <property type="evidence" value="ECO:0007669"/>
    <property type="project" value="UniProtKB-ARBA"/>
</dbReference>
<comment type="caution">
    <text evidence="4">The sequence shown here is derived from an EMBL/GenBank/DDBJ whole genome shotgun (WGS) entry which is preliminary data.</text>
</comment>
<keyword evidence="1 4" id="KW-0808">Transferase</keyword>
<evidence type="ECO:0000259" key="3">
    <source>
        <dbReference type="Pfam" id="PF06722"/>
    </source>
</evidence>
<dbReference type="SUPFAM" id="SSF53756">
    <property type="entry name" value="UDP-Glycosyltransferase/glycogen phosphorylase"/>
    <property type="match status" value="1"/>
</dbReference>
<dbReference type="InterPro" id="IPR002213">
    <property type="entry name" value="UDP_glucos_trans"/>
</dbReference>
<feature type="region of interest" description="Disordered" evidence="2">
    <location>
        <begin position="395"/>
        <end position="451"/>
    </location>
</feature>
<evidence type="ECO:0000256" key="2">
    <source>
        <dbReference type="SAM" id="MobiDB-lite"/>
    </source>
</evidence>
<dbReference type="STRING" id="1664694.A0A0N1HFT8"/>
<keyword evidence="5" id="KW-1185">Reference proteome</keyword>
<dbReference type="FunFam" id="3.40.50.2000:FF:000009">
    <property type="entry name" value="Sterol 3-beta-glucosyltransferase UGT80A2"/>
    <property type="match status" value="1"/>
</dbReference>
<gene>
    <name evidence="4" type="ORF">AB675_8407</name>
</gene>
<accession>A0A0N1HFT8</accession>
<organism evidence="4 5">
    <name type="scientific">Cyphellophora attinorum</name>
    <dbReference type="NCBI Taxonomy" id="1664694"/>
    <lineage>
        <taxon>Eukaryota</taxon>
        <taxon>Fungi</taxon>
        <taxon>Dikarya</taxon>
        <taxon>Ascomycota</taxon>
        <taxon>Pezizomycotina</taxon>
        <taxon>Eurotiomycetes</taxon>
        <taxon>Chaetothyriomycetidae</taxon>
        <taxon>Chaetothyriales</taxon>
        <taxon>Cyphellophoraceae</taxon>
        <taxon>Cyphellophora</taxon>
    </lineage>
</organism>
<dbReference type="PANTHER" id="PTHR48050">
    <property type="entry name" value="STEROL 3-BETA-GLUCOSYLTRANSFERASE"/>
    <property type="match status" value="1"/>
</dbReference>
<protein>
    <submittedName>
        <fullName evidence="4">Sterol 3-beta-glucosyltransferase UGT80B1</fullName>
    </submittedName>
</protein>
<name>A0A0N1HFT8_9EURO</name>
<dbReference type="Gene3D" id="3.40.50.2000">
    <property type="entry name" value="Glycogen Phosphorylase B"/>
    <property type="match status" value="2"/>
</dbReference>
<evidence type="ECO:0000256" key="1">
    <source>
        <dbReference type="ARBA" id="ARBA00022679"/>
    </source>
</evidence>
<reference evidence="4 5" key="1">
    <citation type="submission" date="2015-06" db="EMBL/GenBank/DDBJ databases">
        <title>Draft genome of the ant-associated black yeast Phialophora attae CBS 131958.</title>
        <authorList>
            <person name="Moreno L.F."/>
            <person name="Stielow B.J."/>
            <person name="de Hoog S."/>
            <person name="Vicente V.A."/>
            <person name="Weiss V.A."/>
            <person name="de Vries M."/>
            <person name="Cruz L.M."/>
            <person name="Souza E.M."/>
        </authorList>
    </citation>
    <scope>NUCLEOTIDE SEQUENCE [LARGE SCALE GENOMIC DNA]</scope>
    <source>
        <strain evidence="4 5">CBS 131958</strain>
    </source>
</reference>
<dbReference type="OrthoDB" id="5835829at2759"/>
<feature type="domain" description="Erythromycin biosynthesis protein CIII-like C-terminal" evidence="3">
    <location>
        <begin position="166"/>
        <end position="272"/>
    </location>
</feature>
<evidence type="ECO:0000313" key="5">
    <source>
        <dbReference type="Proteomes" id="UP000038010"/>
    </source>
</evidence>
<dbReference type="EMBL" id="LFJN01000003">
    <property type="protein sequence ID" value="KPI44204.1"/>
    <property type="molecule type" value="Genomic_DNA"/>
</dbReference>
<dbReference type="GeneID" id="28740730"/>
<proteinExistence type="predicted"/>
<dbReference type="InterPro" id="IPR050426">
    <property type="entry name" value="Glycosyltransferase_28"/>
</dbReference>
<feature type="compositionally biased region" description="Polar residues" evidence="2">
    <location>
        <begin position="434"/>
        <end position="447"/>
    </location>
</feature>
<dbReference type="InterPro" id="IPR010610">
    <property type="entry name" value="EryCIII-like_C"/>
</dbReference>
<sequence length="616" mass="66731">MPWSPTRFFSHPLANVQNTTTDPKLANYLSFSLVNALTWQGLGDIINGFRQQTLGLEPVPLTEAPFLLETLKIPYTYCWSPGLVPKPKDWQDHIDVTGFIFRGLPEYAPSDDLASFLSNGPAPFYVGFGSIVVEKPEVLLQTILDAVKIAGVRCIISKGWSSLASDELPDSVFSIGECPHEWLFTQCCGLVHHGGAGTTAAGLLAGKPTVIVPFFGDQPFWGDMVASAGAGPSPIPHSSLNAERLAEAMRFCQSPEATAAAAKVSETMKAENGVQTAVNSFHRHLDPDRLKCDLLPNLPALFKVRKPKQGSIWKGKSASKPAKISGLAAEILLKAEKIQQKDLTTYKAKSITIENRRYDPLSAPTSALLGFGVDFVTNTNELWYAPYKMHQRQKTTSSAASVRSLQTATASTTVEDRDHDTLSTYSDPEEGSSKRSTSKFSRNTRSTAKYAGSSATAMGRLLGVATKGTLVDVPQSLTEGLRATPRLYGEKVKDHQPITDWKSGFKVAGKDFAVGMSTGVVDIFVQPVKGARENGAKGFAAGVAKGSMGMWTKTGYGMLGLWSHSATGVWKSIHAASHSSARNDILSRKRVHDIYFSQEEGERVDEEAVIRAFDAL</sequence>
<dbReference type="VEuPathDB" id="FungiDB:AB675_8407"/>
<evidence type="ECO:0000313" key="4">
    <source>
        <dbReference type="EMBL" id="KPI44204.1"/>
    </source>
</evidence>
<dbReference type="RefSeq" id="XP_018004167.1">
    <property type="nucleotide sequence ID" value="XM_018148850.1"/>
</dbReference>
<dbReference type="Proteomes" id="UP000038010">
    <property type="component" value="Unassembled WGS sequence"/>
</dbReference>
<dbReference type="AlphaFoldDB" id="A0A0N1HFT8"/>
<dbReference type="Pfam" id="PF06722">
    <property type="entry name" value="EryCIII-like_C"/>
    <property type="match status" value="1"/>
</dbReference>
<dbReference type="CDD" id="cd03784">
    <property type="entry name" value="GT1_Gtf-like"/>
    <property type="match status" value="1"/>
</dbReference>